<gene>
    <name evidence="2" type="ORF">EV688_11134</name>
</gene>
<dbReference type="InterPro" id="IPR002716">
    <property type="entry name" value="PIN_dom"/>
</dbReference>
<protein>
    <recommendedName>
        <fullName evidence="1">PIN domain-containing protein</fullName>
    </recommendedName>
</protein>
<proteinExistence type="predicted"/>
<dbReference type="Gene3D" id="3.40.50.1010">
    <property type="entry name" value="5'-nuclease"/>
    <property type="match status" value="1"/>
</dbReference>
<sequence>MILVDTSVWVDHLRRSNTVLVGLLENDQVLMHPFVVGEIACGNLGNRETILSLMDSLPSAIEASHRETRLFIEQAAFMGSGLGFIDLHLLASARLTPNALLWTEDRRLHTAADALSLAWQPPG</sequence>
<dbReference type="SUPFAM" id="SSF88723">
    <property type="entry name" value="PIN domain-like"/>
    <property type="match status" value="1"/>
</dbReference>
<reference evidence="2 3" key="1">
    <citation type="submission" date="2019-03" db="EMBL/GenBank/DDBJ databases">
        <title>Genomic Encyclopedia of Type Strains, Phase IV (KMG-IV): sequencing the most valuable type-strain genomes for metagenomic binning, comparative biology and taxonomic classification.</title>
        <authorList>
            <person name="Goeker M."/>
        </authorList>
    </citation>
    <scope>NUCLEOTIDE SEQUENCE [LARGE SCALE GENOMIC DNA]</scope>
    <source>
        <strain evidence="2 3">DSM 23344</strain>
    </source>
</reference>
<dbReference type="InterPro" id="IPR029060">
    <property type="entry name" value="PIN-like_dom_sf"/>
</dbReference>
<dbReference type="AlphaFoldDB" id="A0A4R2KQC1"/>
<keyword evidence="3" id="KW-1185">Reference proteome</keyword>
<dbReference type="Pfam" id="PF01850">
    <property type="entry name" value="PIN"/>
    <property type="match status" value="1"/>
</dbReference>
<feature type="domain" description="PIN" evidence="1">
    <location>
        <begin position="2"/>
        <end position="112"/>
    </location>
</feature>
<evidence type="ECO:0000313" key="3">
    <source>
        <dbReference type="Proteomes" id="UP000294980"/>
    </source>
</evidence>
<dbReference type="EMBL" id="SLWX01000011">
    <property type="protein sequence ID" value="TCO74877.1"/>
    <property type="molecule type" value="Genomic_DNA"/>
</dbReference>
<evidence type="ECO:0000313" key="2">
    <source>
        <dbReference type="EMBL" id="TCO74877.1"/>
    </source>
</evidence>
<organism evidence="2 3">
    <name type="scientific">Chromatocurvus halotolerans</name>
    <dbReference type="NCBI Taxonomy" id="1132028"/>
    <lineage>
        <taxon>Bacteria</taxon>
        <taxon>Pseudomonadati</taxon>
        <taxon>Pseudomonadota</taxon>
        <taxon>Gammaproteobacteria</taxon>
        <taxon>Cellvibrionales</taxon>
        <taxon>Halieaceae</taxon>
        <taxon>Chromatocurvus</taxon>
    </lineage>
</organism>
<dbReference type="Proteomes" id="UP000294980">
    <property type="component" value="Unassembled WGS sequence"/>
</dbReference>
<evidence type="ECO:0000259" key="1">
    <source>
        <dbReference type="Pfam" id="PF01850"/>
    </source>
</evidence>
<comment type="caution">
    <text evidence="2">The sequence shown here is derived from an EMBL/GenBank/DDBJ whole genome shotgun (WGS) entry which is preliminary data.</text>
</comment>
<name>A0A4R2KQC1_9GAMM</name>
<dbReference type="OrthoDB" id="329172at2"/>
<dbReference type="CDD" id="cd09854">
    <property type="entry name" value="PIN_VapC-like"/>
    <property type="match status" value="1"/>
</dbReference>
<dbReference type="RefSeq" id="WP_117318902.1">
    <property type="nucleotide sequence ID" value="NZ_QQSW01000016.1"/>
</dbReference>
<accession>A0A4R2KQC1</accession>